<proteinExistence type="inferred from homology"/>
<dbReference type="GO" id="GO:0006487">
    <property type="term" value="P:protein N-linked glycosylation"/>
    <property type="evidence" value="ECO:0007669"/>
    <property type="project" value="TreeGrafter"/>
</dbReference>
<dbReference type="Gene3D" id="3.90.550.20">
    <property type="match status" value="1"/>
</dbReference>
<evidence type="ECO:0000313" key="2">
    <source>
        <dbReference type="EMBL" id="WVN89581.1"/>
    </source>
</evidence>
<comment type="similarity">
    <text evidence="1">Belongs to the glycosyltransferase 32 family.</text>
</comment>
<organism evidence="2 3">
    <name type="scientific">Cryptococcus depauperatus CBS 7841</name>
    <dbReference type="NCBI Taxonomy" id="1295531"/>
    <lineage>
        <taxon>Eukaryota</taxon>
        <taxon>Fungi</taxon>
        <taxon>Dikarya</taxon>
        <taxon>Basidiomycota</taxon>
        <taxon>Agaricomycotina</taxon>
        <taxon>Tremellomycetes</taxon>
        <taxon>Tremellales</taxon>
        <taxon>Cryptococcaceae</taxon>
        <taxon>Cryptococcus</taxon>
    </lineage>
</organism>
<evidence type="ECO:0000256" key="1">
    <source>
        <dbReference type="ARBA" id="ARBA00009003"/>
    </source>
</evidence>
<dbReference type="KEGG" id="cdep:91089017"/>
<dbReference type="InterPro" id="IPR029044">
    <property type="entry name" value="Nucleotide-diphossugar_trans"/>
</dbReference>
<dbReference type="RefSeq" id="XP_066070281.1">
    <property type="nucleotide sequence ID" value="XM_066214184.1"/>
</dbReference>
<dbReference type="Proteomes" id="UP000094043">
    <property type="component" value="Chromosome 6"/>
</dbReference>
<dbReference type="InterPro" id="IPR007577">
    <property type="entry name" value="GlycoTrfase_DXD_sugar-bd_CS"/>
</dbReference>
<dbReference type="Pfam" id="PF04488">
    <property type="entry name" value="Gly_transf_sug"/>
    <property type="match status" value="1"/>
</dbReference>
<dbReference type="SUPFAM" id="SSF53448">
    <property type="entry name" value="Nucleotide-diphospho-sugar transferases"/>
    <property type="match status" value="1"/>
</dbReference>
<dbReference type="GO" id="GO:0000009">
    <property type="term" value="F:alpha-1,6-mannosyltransferase activity"/>
    <property type="evidence" value="ECO:0007669"/>
    <property type="project" value="InterPro"/>
</dbReference>
<dbReference type="VEuPathDB" id="FungiDB:L203_01985"/>
<keyword evidence="3" id="KW-1185">Reference proteome</keyword>
<protein>
    <submittedName>
        <fullName evidence="2">Uncharacterized protein</fullName>
    </submittedName>
</protein>
<reference evidence="2" key="3">
    <citation type="submission" date="2024-01" db="EMBL/GenBank/DDBJ databases">
        <authorList>
            <person name="Coelho M.A."/>
            <person name="David-Palma M."/>
            <person name="Shea T."/>
            <person name="Sun S."/>
            <person name="Cuomo C.A."/>
            <person name="Heitman J."/>
        </authorList>
    </citation>
    <scope>NUCLEOTIDE SEQUENCE</scope>
    <source>
        <strain evidence="2">CBS 7841</strain>
    </source>
</reference>
<sequence length="601" mass="67842">MFSRSYRGQLWLQSPTSDRIAAFSRLHSPTVHSRSHSLLLTPSFSLESNYEDVEKASRWHPPNNTTNGHTSCLATHGLTPTRHLSLRRKRLLSQVLMALGVIGMLGWVVFIYRQLGGAISALNDKERPLDAPIPNLFSNVSGDPFLLAKLNGEDGTNAMLPTPVLRPAEEEIEEPLSGQSHVDEMVALADIFPQQWGLKLIPAHLTAGLVPWPSNPPINESQPALSALGYFADNIYNIGPRDMEEYRKHLKKFINAAWPRSMQPLLLKGLNHFTLPSFTGEKTGGQGDYDWDKEKYVWQTDKDMRHAESKEVASWKEGIATNEGWQWDLVTDKDANRWMKKYFSGSRIMDIWDNLPPGILRSDTLRYLLLLLRGGIYTDTDTVLLKPPSKWGQKPRLYKNGENWLTNEQKQRWQQGATIEEIIGRPSIIVGLEADVGERTDWYDWWPRPIQITQWTMASTPAHPIVLSTLLRILHSTATAVSWAHQTANVAKILKEQGRYKDAQNLTKVSVMNEPSKGGPLGVMSWTGPGVWTDATLEYLRVKYGLKWVDLKGIQEPLRIGDIVILPVTGFSPEVTNFGSKSRTDIQAMSEHLFAGSWKNE</sequence>
<dbReference type="EMBL" id="CP143789">
    <property type="protein sequence ID" value="WVN89581.1"/>
    <property type="molecule type" value="Genomic_DNA"/>
</dbReference>
<reference evidence="2" key="2">
    <citation type="journal article" date="2022" name="Elife">
        <title>Obligate sexual reproduction of a homothallic fungus closely related to the Cryptococcus pathogenic species complex.</title>
        <authorList>
            <person name="Passer A.R."/>
            <person name="Clancey S.A."/>
            <person name="Shea T."/>
            <person name="David-Palma M."/>
            <person name="Averette A.F."/>
            <person name="Boekhout T."/>
            <person name="Porcel B.M."/>
            <person name="Nowrousian M."/>
            <person name="Cuomo C.A."/>
            <person name="Sun S."/>
            <person name="Heitman J."/>
            <person name="Coelho M.A."/>
        </authorList>
    </citation>
    <scope>NUCLEOTIDE SEQUENCE</scope>
    <source>
        <strain evidence="2">CBS 7841</strain>
    </source>
</reference>
<dbReference type="OrthoDB" id="409543at2759"/>
<accession>A0A1E3INQ9</accession>
<name>A0A1E3INQ9_9TREE</name>
<dbReference type="InterPro" id="IPR039367">
    <property type="entry name" value="Och1-like"/>
</dbReference>
<dbReference type="GeneID" id="91089017"/>
<reference evidence="2" key="1">
    <citation type="submission" date="2016-06" db="EMBL/GenBank/DDBJ databases">
        <authorList>
            <person name="Cuomo C."/>
            <person name="Litvintseva A."/>
            <person name="Heitman J."/>
            <person name="Chen Y."/>
            <person name="Sun S."/>
            <person name="Springer D."/>
            <person name="Dromer F."/>
            <person name="Young S."/>
            <person name="Zeng Q."/>
            <person name="Chapman S."/>
            <person name="Gujja S."/>
            <person name="Saif S."/>
            <person name="Birren B."/>
        </authorList>
    </citation>
    <scope>NUCLEOTIDE SEQUENCE</scope>
    <source>
        <strain evidence="2">CBS 7841</strain>
    </source>
</reference>
<dbReference type="PANTHER" id="PTHR31834:SF1">
    <property type="entry name" value="INITIATION-SPECIFIC ALPHA-1,6-MANNOSYLTRANSFERASE"/>
    <property type="match status" value="1"/>
</dbReference>
<dbReference type="PANTHER" id="PTHR31834">
    <property type="entry name" value="INITIATION-SPECIFIC ALPHA-1,6-MANNOSYLTRANSFERASE"/>
    <property type="match status" value="1"/>
</dbReference>
<evidence type="ECO:0000313" key="3">
    <source>
        <dbReference type="Proteomes" id="UP000094043"/>
    </source>
</evidence>
<dbReference type="GO" id="GO:0000136">
    <property type="term" value="C:mannan polymerase complex"/>
    <property type="evidence" value="ECO:0007669"/>
    <property type="project" value="TreeGrafter"/>
</dbReference>
<gene>
    <name evidence="2" type="ORF">L203_104808</name>
</gene>
<dbReference type="AlphaFoldDB" id="A0A1E3INQ9"/>